<dbReference type="PhylomeDB" id="A0A068U067"/>
<dbReference type="OrthoDB" id="773033at2759"/>
<accession>A0A068U067</accession>
<dbReference type="EMBL" id="HG739091">
    <property type="protein sequence ID" value="CDP01906.1"/>
    <property type="molecule type" value="Genomic_DNA"/>
</dbReference>
<dbReference type="OMA" id="KANTNHR"/>
<feature type="region of interest" description="Disordered" evidence="1">
    <location>
        <begin position="51"/>
        <end position="72"/>
    </location>
</feature>
<evidence type="ECO:0000313" key="3">
    <source>
        <dbReference type="Proteomes" id="UP000295252"/>
    </source>
</evidence>
<evidence type="ECO:0000256" key="1">
    <source>
        <dbReference type="SAM" id="MobiDB-lite"/>
    </source>
</evidence>
<dbReference type="PANTHER" id="PTHR35111:SF1">
    <property type="entry name" value="OS04G0115900 PROTEIN"/>
    <property type="match status" value="1"/>
</dbReference>
<dbReference type="PANTHER" id="PTHR35111">
    <property type="entry name" value="F10A5.9-RELATED"/>
    <property type="match status" value="1"/>
</dbReference>
<keyword evidence="3" id="KW-1185">Reference proteome</keyword>
<reference evidence="3" key="1">
    <citation type="journal article" date="2014" name="Science">
        <title>The coffee genome provides insight into the convergent evolution of caffeine biosynthesis.</title>
        <authorList>
            <person name="Denoeud F."/>
            <person name="Carretero-Paulet L."/>
            <person name="Dereeper A."/>
            <person name="Droc G."/>
            <person name="Guyot R."/>
            <person name="Pietrella M."/>
            <person name="Zheng C."/>
            <person name="Alberti A."/>
            <person name="Anthony F."/>
            <person name="Aprea G."/>
            <person name="Aury J.M."/>
            <person name="Bento P."/>
            <person name="Bernard M."/>
            <person name="Bocs S."/>
            <person name="Campa C."/>
            <person name="Cenci A."/>
            <person name="Combes M.C."/>
            <person name="Crouzillat D."/>
            <person name="Da Silva C."/>
            <person name="Daddiego L."/>
            <person name="De Bellis F."/>
            <person name="Dussert S."/>
            <person name="Garsmeur O."/>
            <person name="Gayraud T."/>
            <person name="Guignon V."/>
            <person name="Jahn K."/>
            <person name="Jamilloux V."/>
            <person name="Joet T."/>
            <person name="Labadie K."/>
            <person name="Lan T."/>
            <person name="Leclercq J."/>
            <person name="Lepelley M."/>
            <person name="Leroy T."/>
            <person name="Li L.T."/>
            <person name="Librado P."/>
            <person name="Lopez L."/>
            <person name="Munoz A."/>
            <person name="Noel B."/>
            <person name="Pallavicini A."/>
            <person name="Perrotta G."/>
            <person name="Poncet V."/>
            <person name="Pot D."/>
            <person name="Priyono X."/>
            <person name="Rigoreau M."/>
            <person name="Rouard M."/>
            <person name="Rozas J."/>
            <person name="Tranchant-Dubreuil C."/>
            <person name="VanBuren R."/>
            <person name="Zhang Q."/>
            <person name="Andrade A.C."/>
            <person name="Argout X."/>
            <person name="Bertrand B."/>
            <person name="de Kochko A."/>
            <person name="Graziosi G."/>
            <person name="Henry R.J."/>
            <person name="Jayarama X."/>
            <person name="Ming R."/>
            <person name="Nagai C."/>
            <person name="Rounsley S."/>
            <person name="Sankoff D."/>
            <person name="Giuliano G."/>
            <person name="Albert V.A."/>
            <person name="Wincker P."/>
            <person name="Lashermes P."/>
        </authorList>
    </citation>
    <scope>NUCLEOTIDE SEQUENCE [LARGE SCALE GENOMIC DNA]</scope>
    <source>
        <strain evidence="3">cv. DH200-94</strain>
    </source>
</reference>
<dbReference type="InParanoid" id="A0A068U067"/>
<evidence type="ECO:0000313" key="2">
    <source>
        <dbReference type="EMBL" id="CDP01906.1"/>
    </source>
</evidence>
<dbReference type="AlphaFoldDB" id="A0A068U067"/>
<name>A0A068U067_COFCA</name>
<gene>
    <name evidence="2" type="ORF">GSCOC_T00037086001</name>
</gene>
<feature type="compositionally biased region" description="Low complexity" evidence="1">
    <location>
        <begin position="55"/>
        <end position="68"/>
    </location>
</feature>
<protein>
    <submittedName>
        <fullName evidence="2">Uncharacterized protein</fullName>
    </submittedName>
</protein>
<proteinExistence type="predicted"/>
<sequence>MRGPFCTPRISGSRWTRKNNRLSPMSLLDRFREAVLKLILLSALTKTANNGRKYSANAAQRSSSSNYNPYEPHQSEAVADCIEFIKKSVTTEAPPQAAPWTAPLT</sequence>
<dbReference type="Proteomes" id="UP000295252">
    <property type="component" value="Chromosome IX"/>
</dbReference>
<dbReference type="Gramene" id="CDP01906">
    <property type="protein sequence ID" value="CDP01906"/>
    <property type="gene ID" value="GSCOC_T00037086001"/>
</dbReference>
<organism evidence="2 3">
    <name type="scientific">Coffea canephora</name>
    <name type="common">Robusta coffee</name>
    <dbReference type="NCBI Taxonomy" id="49390"/>
    <lineage>
        <taxon>Eukaryota</taxon>
        <taxon>Viridiplantae</taxon>
        <taxon>Streptophyta</taxon>
        <taxon>Embryophyta</taxon>
        <taxon>Tracheophyta</taxon>
        <taxon>Spermatophyta</taxon>
        <taxon>Magnoliopsida</taxon>
        <taxon>eudicotyledons</taxon>
        <taxon>Gunneridae</taxon>
        <taxon>Pentapetalae</taxon>
        <taxon>asterids</taxon>
        <taxon>lamiids</taxon>
        <taxon>Gentianales</taxon>
        <taxon>Rubiaceae</taxon>
        <taxon>Ixoroideae</taxon>
        <taxon>Gardenieae complex</taxon>
        <taxon>Bertiereae - Coffeeae clade</taxon>
        <taxon>Coffeeae</taxon>
        <taxon>Coffea</taxon>
    </lineage>
</organism>